<sequence>MAPSYPTKQLGFSDDRRRGGYSGGGEAYQSYRPQDRDRGRDRDIPRSGDRSLSRRESDPRDYRDDRDRSRDRDRDRAKTRDETWSLDLQLNTNIPTGPRIPTSSAKSPPMSTRGTGPSSLRSSVTTPNATIAQTSQTCPYTGPTAKDPKLQPLVKQIWDWENVIRKRTIVSAQRDKKLREIHERERSMESIAGNRNDNSSILEVQQRLRDHDKKEWNELDRIFKSFDKPYAEYLESIATVIHSTTMQTSPNATSTQPLDSSIMATLEKKMEETCNTKVTALEKKIEEKFDAKVATLEEKMEEDLCIKTAGLEEDLAKAQKEIEKLKSARTQAEENVKELHSNLCKALKTITEIDQKTGASAAKLLSSCAALEVRQNQLQDDNGKVQNEVTALKGRVSKVSQEATRREAEVDKKMATIRTTCSTKASTSNLDDVKSETSADLTELKRQAKIHEDQLVALNSAKPPPFLVDVNDKLKTLVSEVAAIQHLRKDVDAVQRHTATLESRLRSLDIPALLNMLEEWLSSGIAQKVPRHDNDIEHLRQEINKLKGQGGRLVQEPTPPVPDDGLRTEMRKEIQDGNRQKTEEINQLRKTLKTNMDKLFAWVKDLLEKQGRQFAVRLDDLEARTETLESNSNRSPEVQNPQAENQAQNQTGVMTDVQFDARIQAMKDELPSLLAEQVTKDVAVLCNAQLEGFRRELADYRGRVERTSFELSVVNNQLSHINTKPMWDQVCGQVDQNYSMFGPRIDVNVKKLKQLEEKLALLIDRVAPVPPKRPGSPLGGPSSSENGSKRQRVDSNAALHRIGSFGDLRPGGN</sequence>
<dbReference type="Proteomes" id="UP001480595">
    <property type="component" value="Unassembled WGS sequence"/>
</dbReference>
<evidence type="ECO:0000256" key="1">
    <source>
        <dbReference type="SAM" id="Coils"/>
    </source>
</evidence>
<feature type="region of interest" description="Disordered" evidence="2">
    <location>
        <begin position="768"/>
        <end position="813"/>
    </location>
</feature>
<feature type="compositionally biased region" description="Low complexity" evidence="2">
    <location>
        <begin position="775"/>
        <end position="786"/>
    </location>
</feature>
<feature type="compositionally biased region" description="Basic and acidic residues" evidence="2">
    <location>
        <begin position="33"/>
        <end position="83"/>
    </location>
</feature>
<keyword evidence="4" id="KW-1185">Reference proteome</keyword>
<evidence type="ECO:0000313" key="4">
    <source>
        <dbReference type="Proteomes" id="UP001480595"/>
    </source>
</evidence>
<feature type="compositionally biased region" description="Polar residues" evidence="2">
    <location>
        <begin position="628"/>
        <end position="638"/>
    </location>
</feature>
<feature type="compositionally biased region" description="Polar residues" evidence="2">
    <location>
        <begin position="86"/>
        <end position="139"/>
    </location>
</feature>
<dbReference type="RefSeq" id="XP_066720772.1">
    <property type="nucleotide sequence ID" value="XM_066852631.1"/>
</dbReference>
<evidence type="ECO:0000313" key="3">
    <source>
        <dbReference type="EMBL" id="KAK8086248.1"/>
    </source>
</evidence>
<proteinExistence type="predicted"/>
<evidence type="ECO:0000256" key="2">
    <source>
        <dbReference type="SAM" id="MobiDB-lite"/>
    </source>
</evidence>
<feature type="region of interest" description="Disordered" evidence="2">
    <location>
        <begin position="626"/>
        <end position="651"/>
    </location>
</feature>
<feature type="coiled-coil region" evidence="1">
    <location>
        <begin position="529"/>
        <end position="598"/>
    </location>
</feature>
<feature type="compositionally biased region" description="Low complexity" evidence="2">
    <location>
        <begin position="639"/>
        <end position="650"/>
    </location>
</feature>
<gene>
    <name evidence="3" type="ORF">PG994_001222</name>
</gene>
<feature type="coiled-coil region" evidence="1">
    <location>
        <begin position="434"/>
        <end position="461"/>
    </location>
</feature>
<organism evidence="3 4">
    <name type="scientific">Apiospora phragmitis</name>
    <dbReference type="NCBI Taxonomy" id="2905665"/>
    <lineage>
        <taxon>Eukaryota</taxon>
        <taxon>Fungi</taxon>
        <taxon>Dikarya</taxon>
        <taxon>Ascomycota</taxon>
        <taxon>Pezizomycotina</taxon>
        <taxon>Sordariomycetes</taxon>
        <taxon>Xylariomycetidae</taxon>
        <taxon>Amphisphaeriales</taxon>
        <taxon>Apiosporaceae</taxon>
        <taxon>Apiospora</taxon>
    </lineage>
</organism>
<reference evidence="3 4" key="1">
    <citation type="submission" date="2023-01" db="EMBL/GenBank/DDBJ databases">
        <title>Analysis of 21 Apiospora genomes using comparative genomics revels a genus with tremendous synthesis potential of carbohydrate active enzymes and secondary metabolites.</title>
        <authorList>
            <person name="Sorensen T."/>
        </authorList>
    </citation>
    <scope>NUCLEOTIDE SEQUENCE [LARGE SCALE GENOMIC DNA]</scope>
    <source>
        <strain evidence="3 4">CBS 135458</strain>
    </source>
</reference>
<protein>
    <submittedName>
        <fullName evidence="3">Uncharacterized protein</fullName>
    </submittedName>
</protein>
<feature type="region of interest" description="Disordered" evidence="2">
    <location>
        <begin position="1"/>
        <end position="145"/>
    </location>
</feature>
<dbReference type="EMBL" id="JAQQWL010000002">
    <property type="protein sequence ID" value="KAK8086248.1"/>
    <property type="molecule type" value="Genomic_DNA"/>
</dbReference>
<name>A0ABR1WSY8_9PEZI</name>
<comment type="caution">
    <text evidence="3">The sequence shown here is derived from an EMBL/GenBank/DDBJ whole genome shotgun (WGS) entry which is preliminary data.</text>
</comment>
<keyword evidence="1" id="KW-0175">Coiled coil</keyword>
<accession>A0ABR1WSY8</accession>
<dbReference type="GeneID" id="92085694"/>
<feature type="coiled-coil region" evidence="1">
    <location>
        <begin position="308"/>
        <end position="342"/>
    </location>
</feature>